<evidence type="ECO:0000256" key="7">
    <source>
        <dbReference type="RuleBase" id="RU079119"/>
    </source>
</evidence>
<feature type="domain" description="Palmitoyltransferase DHHC" evidence="9">
    <location>
        <begin position="228"/>
        <end position="341"/>
    </location>
</feature>
<keyword evidence="3 7" id="KW-0812">Transmembrane</keyword>
<dbReference type="PANTHER" id="PTHR22883">
    <property type="entry name" value="ZINC FINGER DHHC DOMAIN CONTAINING PROTEIN"/>
    <property type="match status" value="1"/>
</dbReference>
<feature type="transmembrane region" description="Helical" evidence="7">
    <location>
        <begin position="262"/>
        <end position="287"/>
    </location>
</feature>
<dbReference type="PANTHER" id="PTHR22883:SF203">
    <property type="entry name" value="PALMITOYLTRANSFERASE"/>
    <property type="match status" value="1"/>
</dbReference>
<feature type="compositionally biased region" description="Polar residues" evidence="8">
    <location>
        <begin position="362"/>
        <end position="388"/>
    </location>
</feature>
<dbReference type="GO" id="GO:0005783">
    <property type="term" value="C:endoplasmic reticulum"/>
    <property type="evidence" value="ECO:0007669"/>
    <property type="project" value="TreeGrafter"/>
</dbReference>
<dbReference type="GO" id="GO:0019706">
    <property type="term" value="F:protein-cysteine S-palmitoyltransferase activity"/>
    <property type="evidence" value="ECO:0007669"/>
    <property type="project" value="UniProtKB-EC"/>
</dbReference>
<protein>
    <recommendedName>
        <fullName evidence="7">Palmitoyltransferase</fullName>
        <ecNumber evidence="7">2.3.1.225</ecNumber>
    </recommendedName>
</protein>
<evidence type="ECO:0000256" key="6">
    <source>
        <dbReference type="ARBA" id="ARBA00023315"/>
    </source>
</evidence>
<dbReference type="PROSITE" id="PS50216">
    <property type="entry name" value="DHHC"/>
    <property type="match status" value="1"/>
</dbReference>
<dbReference type="EMBL" id="JAGDFM010000102">
    <property type="protein sequence ID" value="KAG7386347.1"/>
    <property type="molecule type" value="Genomic_DNA"/>
</dbReference>
<evidence type="ECO:0000256" key="5">
    <source>
        <dbReference type="ARBA" id="ARBA00023136"/>
    </source>
</evidence>
<evidence type="ECO:0000256" key="4">
    <source>
        <dbReference type="ARBA" id="ARBA00022989"/>
    </source>
</evidence>
<dbReference type="GO" id="GO:0005794">
    <property type="term" value="C:Golgi apparatus"/>
    <property type="evidence" value="ECO:0007669"/>
    <property type="project" value="TreeGrafter"/>
</dbReference>
<feature type="transmembrane region" description="Helical" evidence="7">
    <location>
        <begin position="299"/>
        <end position="320"/>
    </location>
</feature>
<evidence type="ECO:0000313" key="10">
    <source>
        <dbReference type="EMBL" id="KAG7386347.1"/>
    </source>
</evidence>
<evidence type="ECO:0000259" key="9">
    <source>
        <dbReference type="Pfam" id="PF01529"/>
    </source>
</evidence>
<evidence type="ECO:0000256" key="3">
    <source>
        <dbReference type="ARBA" id="ARBA00022692"/>
    </source>
</evidence>
<comment type="subcellular location">
    <subcellularLocation>
        <location evidence="1">Membrane</location>
        <topology evidence="1">Multi-pass membrane protein</topology>
    </subcellularLocation>
</comment>
<comment type="catalytic activity">
    <reaction evidence="7">
        <text>L-cysteinyl-[protein] + hexadecanoyl-CoA = S-hexadecanoyl-L-cysteinyl-[protein] + CoA</text>
        <dbReference type="Rhea" id="RHEA:36683"/>
        <dbReference type="Rhea" id="RHEA-COMP:10131"/>
        <dbReference type="Rhea" id="RHEA-COMP:11032"/>
        <dbReference type="ChEBI" id="CHEBI:29950"/>
        <dbReference type="ChEBI" id="CHEBI:57287"/>
        <dbReference type="ChEBI" id="CHEBI:57379"/>
        <dbReference type="ChEBI" id="CHEBI:74151"/>
        <dbReference type="EC" id="2.3.1.225"/>
    </reaction>
</comment>
<sequence length="407" mass="45270">MTTLVDAIANPGPLNDSFVSWLFFFFPTRALSYVCSHFHYPKNQIGPTWVHSRHTQVKSFPGFYLYPLAANRFSLGALLVKKTTMMAGTPSQSRIPSPSDSRAMDQSPRTDASDVSSSVLGHQRHNGFERPFSRDQVISWLGHSLSAACFFIGAAGIYLCTGQGGVEEEHTSTTVTTMTLVAVGVHVVNLIILVTSWRSCETVDPGAPVEDSLPNGWCGVRLRGPRWEKARYCALCRKAVPGLDHHCTWLQTCIGQNNYAQFFTVACTGTLQFVLQVVYAALCLLWLHYHPLDDAGSSGYVVEGCLIACLVISVPCMFMYFVLVGFHLWLMVLGYGTYEWMLRRRKEQRAKLEAKKKKKKNATANGESADEISSTSTRESASIESSHTVVKVDEVHLDERERELTVL</sequence>
<dbReference type="Proteomes" id="UP000694044">
    <property type="component" value="Unassembled WGS sequence"/>
</dbReference>
<dbReference type="GO" id="GO:0006612">
    <property type="term" value="P:protein targeting to membrane"/>
    <property type="evidence" value="ECO:0007669"/>
    <property type="project" value="TreeGrafter"/>
</dbReference>
<dbReference type="OrthoDB" id="9909019at2759"/>
<dbReference type="InterPro" id="IPR001594">
    <property type="entry name" value="Palmitoyltrfase_DHHC"/>
</dbReference>
<evidence type="ECO:0000256" key="8">
    <source>
        <dbReference type="SAM" id="MobiDB-lite"/>
    </source>
</evidence>
<organism evidence="10 11">
    <name type="scientific">Phytophthora pseudosyringae</name>
    <dbReference type="NCBI Taxonomy" id="221518"/>
    <lineage>
        <taxon>Eukaryota</taxon>
        <taxon>Sar</taxon>
        <taxon>Stramenopiles</taxon>
        <taxon>Oomycota</taxon>
        <taxon>Peronosporomycetes</taxon>
        <taxon>Peronosporales</taxon>
        <taxon>Peronosporaceae</taxon>
        <taxon>Phytophthora</taxon>
    </lineage>
</organism>
<evidence type="ECO:0000313" key="11">
    <source>
        <dbReference type="Proteomes" id="UP000694044"/>
    </source>
</evidence>
<feature type="compositionally biased region" description="Polar residues" evidence="8">
    <location>
        <begin position="107"/>
        <end position="120"/>
    </location>
</feature>
<keyword evidence="5 7" id="KW-0472">Membrane</keyword>
<dbReference type="Pfam" id="PF01529">
    <property type="entry name" value="DHHC"/>
    <property type="match status" value="1"/>
</dbReference>
<keyword evidence="4 7" id="KW-1133">Transmembrane helix</keyword>
<reference evidence="10" key="1">
    <citation type="submission" date="2021-02" db="EMBL/GenBank/DDBJ databases">
        <authorList>
            <person name="Palmer J.M."/>
        </authorList>
    </citation>
    <scope>NUCLEOTIDE SEQUENCE</scope>
    <source>
        <strain evidence="10">SCRP734</strain>
    </source>
</reference>
<evidence type="ECO:0000256" key="1">
    <source>
        <dbReference type="ARBA" id="ARBA00004141"/>
    </source>
</evidence>
<name>A0A8T1VY96_9STRA</name>
<dbReference type="GO" id="GO:0016020">
    <property type="term" value="C:membrane"/>
    <property type="evidence" value="ECO:0007669"/>
    <property type="project" value="UniProtKB-SubCell"/>
</dbReference>
<accession>A0A8T1VY96</accession>
<evidence type="ECO:0000256" key="2">
    <source>
        <dbReference type="ARBA" id="ARBA00022679"/>
    </source>
</evidence>
<dbReference type="InterPro" id="IPR039859">
    <property type="entry name" value="PFA4/ZDH16/20/ERF2-like"/>
</dbReference>
<gene>
    <name evidence="10" type="ORF">PHYPSEUDO_000382</name>
</gene>
<comment type="domain">
    <text evidence="7">The DHHC domain is required for palmitoyltransferase activity.</text>
</comment>
<comment type="caution">
    <text evidence="10">The sequence shown here is derived from an EMBL/GenBank/DDBJ whole genome shotgun (WGS) entry which is preliminary data.</text>
</comment>
<keyword evidence="6 7" id="KW-0012">Acyltransferase</keyword>
<keyword evidence="11" id="KW-1185">Reference proteome</keyword>
<feature type="compositionally biased region" description="Polar residues" evidence="8">
    <location>
        <begin position="89"/>
        <end position="100"/>
    </location>
</feature>
<dbReference type="AlphaFoldDB" id="A0A8T1VY96"/>
<comment type="similarity">
    <text evidence="7">Belongs to the DHHC palmitoyltransferase family.</text>
</comment>
<proteinExistence type="inferred from homology"/>
<dbReference type="EC" id="2.3.1.225" evidence="7"/>
<keyword evidence="2 7" id="KW-0808">Transferase</keyword>
<feature type="region of interest" description="Disordered" evidence="8">
    <location>
        <begin position="353"/>
        <end position="389"/>
    </location>
</feature>
<feature type="region of interest" description="Disordered" evidence="8">
    <location>
        <begin position="88"/>
        <end position="121"/>
    </location>
</feature>